<evidence type="ECO:0000313" key="3">
    <source>
        <dbReference type="Proteomes" id="UP000022910"/>
    </source>
</evidence>
<keyword evidence="1" id="KW-1133">Transmembrane helix</keyword>
<sequence length="252" mass="28519">MEEEKIIPEGSEQFFIEFAKKNYIELSIVGSLFAFAIFVYLIGRCNNKKGNNFVMFNFLFICYDLAFDIAFLVKNAKDVPGLFRPALLILIISGSINLAMSFAIIIYQRICNPAFSNWLKENNRFAALITIFSAANIQALKIISSNYGGMDVLQVKYSSNGQRAIAWGGVLNLAFQDIPQLVILVKYWIKTEGYVFFPFISLILSVTILFIDFFGRIYDAIIISNDDDGTTRRVNNRSSDSSYQYSMRVGAP</sequence>
<reference evidence="2 3" key="1">
    <citation type="submission" date="2014-02" db="EMBL/GenBank/DDBJ databases">
        <title>Single nucleus genome sequencing reveals high similarity among nuclei of an endomycorrhizal fungus.</title>
        <authorList>
            <person name="Lin K."/>
            <person name="Geurts R."/>
            <person name="Zhang Z."/>
            <person name="Limpens E."/>
            <person name="Saunders D.G."/>
            <person name="Mu D."/>
            <person name="Pang E."/>
            <person name="Cao H."/>
            <person name="Cha H."/>
            <person name="Lin T."/>
            <person name="Zhou Q."/>
            <person name="Shang Y."/>
            <person name="Li Y."/>
            <person name="Ivanov S."/>
            <person name="Sharma T."/>
            <person name="Velzen R.V."/>
            <person name="Ruijter N.D."/>
            <person name="Aanen D.K."/>
            <person name="Win J."/>
            <person name="Kamoun S."/>
            <person name="Bisseling T."/>
            <person name="Huang S."/>
        </authorList>
    </citation>
    <scope>NUCLEOTIDE SEQUENCE [LARGE SCALE GENOMIC DNA]</scope>
    <source>
        <strain evidence="3">DAOM197198w</strain>
    </source>
</reference>
<dbReference type="AlphaFoldDB" id="A0A015IBI0"/>
<feature type="transmembrane region" description="Helical" evidence="1">
    <location>
        <begin position="85"/>
        <end position="105"/>
    </location>
</feature>
<feature type="transmembrane region" description="Helical" evidence="1">
    <location>
        <begin position="125"/>
        <end position="143"/>
    </location>
</feature>
<evidence type="ECO:0000256" key="1">
    <source>
        <dbReference type="SAM" id="Phobius"/>
    </source>
</evidence>
<accession>A0A015IBI0</accession>
<feature type="transmembrane region" description="Helical" evidence="1">
    <location>
        <begin position="195"/>
        <end position="214"/>
    </location>
</feature>
<proteinExistence type="predicted"/>
<keyword evidence="3" id="KW-1185">Reference proteome</keyword>
<evidence type="ECO:0000313" key="2">
    <source>
        <dbReference type="EMBL" id="EXX54552.1"/>
    </source>
</evidence>
<dbReference type="OrthoDB" id="2364758at2759"/>
<comment type="caution">
    <text evidence="2">The sequence shown here is derived from an EMBL/GenBank/DDBJ whole genome shotgun (WGS) entry which is preliminary data.</text>
</comment>
<gene>
    <name evidence="2" type="ORF">RirG_233510</name>
</gene>
<dbReference type="Proteomes" id="UP000022910">
    <property type="component" value="Unassembled WGS sequence"/>
</dbReference>
<dbReference type="EMBL" id="JEMT01028467">
    <property type="protein sequence ID" value="EXX54552.1"/>
    <property type="molecule type" value="Genomic_DNA"/>
</dbReference>
<feature type="transmembrane region" description="Helical" evidence="1">
    <location>
        <begin position="23"/>
        <end position="42"/>
    </location>
</feature>
<name>A0A015IBI0_RHIIW</name>
<protein>
    <submittedName>
        <fullName evidence="2">Uncharacterized protein</fullName>
    </submittedName>
</protein>
<keyword evidence="1" id="KW-0812">Transmembrane</keyword>
<dbReference type="HOGENOM" id="CLU_1111865_0_0_1"/>
<keyword evidence="1" id="KW-0472">Membrane</keyword>
<feature type="transmembrane region" description="Helical" evidence="1">
    <location>
        <begin position="54"/>
        <end position="73"/>
    </location>
</feature>
<organism evidence="2 3">
    <name type="scientific">Rhizophagus irregularis (strain DAOM 197198w)</name>
    <name type="common">Glomus intraradices</name>
    <dbReference type="NCBI Taxonomy" id="1432141"/>
    <lineage>
        <taxon>Eukaryota</taxon>
        <taxon>Fungi</taxon>
        <taxon>Fungi incertae sedis</taxon>
        <taxon>Mucoromycota</taxon>
        <taxon>Glomeromycotina</taxon>
        <taxon>Glomeromycetes</taxon>
        <taxon>Glomerales</taxon>
        <taxon>Glomeraceae</taxon>
        <taxon>Rhizophagus</taxon>
    </lineage>
</organism>